<feature type="transmembrane region" description="Helical" evidence="5">
    <location>
        <begin position="167"/>
        <end position="185"/>
    </location>
</feature>
<evidence type="ECO:0000256" key="2">
    <source>
        <dbReference type="ARBA" id="ARBA00022692"/>
    </source>
</evidence>
<comment type="subcellular location">
    <subcellularLocation>
        <location evidence="1">Membrane</location>
        <topology evidence="1">Multi-pass membrane protein</topology>
    </subcellularLocation>
</comment>
<dbReference type="AlphaFoldDB" id="A0A6J6N4S2"/>
<feature type="transmembrane region" description="Helical" evidence="5">
    <location>
        <begin position="78"/>
        <end position="100"/>
    </location>
</feature>
<dbReference type="PANTHER" id="PTHR23518">
    <property type="entry name" value="C-METHYLTRANSFERASE"/>
    <property type="match status" value="1"/>
</dbReference>
<evidence type="ECO:0000259" key="6">
    <source>
        <dbReference type="PROSITE" id="PS50850"/>
    </source>
</evidence>
<name>A0A6J6N4S2_9ZZZZ</name>
<accession>A0A6J6N4S2</accession>
<dbReference type="InterPro" id="IPR036259">
    <property type="entry name" value="MFS_trans_sf"/>
</dbReference>
<evidence type="ECO:0000256" key="4">
    <source>
        <dbReference type="ARBA" id="ARBA00023136"/>
    </source>
</evidence>
<dbReference type="PROSITE" id="PS00216">
    <property type="entry name" value="SUGAR_TRANSPORT_1"/>
    <property type="match status" value="1"/>
</dbReference>
<dbReference type="PROSITE" id="PS50850">
    <property type="entry name" value="MFS"/>
    <property type="match status" value="1"/>
</dbReference>
<dbReference type="Gene3D" id="1.20.1250.20">
    <property type="entry name" value="MFS general substrate transporter like domains"/>
    <property type="match status" value="2"/>
</dbReference>
<dbReference type="InterPro" id="IPR011701">
    <property type="entry name" value="MFS"/>
</dbReference>
<feature type="transmembrane region" description="Helical" evidence="5">
    <location>
        <begin position="212"/>
        <end position="231"/>
    </location>
</feature>
<evidence type="ECO:0000256" key="1">
    <source>
        <dbReference type="ARBA" id="ARBA00004141"/>
    </source>
</evidence>
<evidence type="ECO:0000256" key="3">
    <source>
        <dbReference type="ARBA" id="ARBA00022989"/>
    </source>
</evidence>
<dbReference type="GO" id="GO:0022857">
    <property type="term" value="F:transmembrane transporter activity"/>
    <property type="evidence" value="ECO:0007669"/>
    <property type="project" value="InterPro"/>
</dbReference>
<evidence type="ECO:0000313" key="8">
    <source>
        <dbReference type="EMBL" id="CAB4824491.1"/>
    </source>
</evidence>
<keyword evidence="2 5" id="KW-0812">Transmembrane</keyword>
<dbReference type="CDD" id="cd17370">
    <property type="entry name" value="MFS_MJ1317_like"/>
    <property type="match status" value="1"/>
</dbReference>
<feature type="transmembrane region" description="Helical" evidence="5">
    <location>
        <begin position="333"/>
        <end position="353"/>
    </location>
</feature>
<proteinExistence type="predicted"/>
<feature type="transmembrane region" description="Helical" evidence="5">
    <location>
        <begin position="296"/>
        <end position="321"/>
    </location>
</feature>
<dbReference type="EMBL" id="CAFABF010000015">
    <property type="protein sequence ID" value="CAB4824491.1"/>
    <property type="molecule type" value="Genomic_DNA"/>
</dbReference>
<evidence type="ECO:0000313" key="7">
    <source>
        <dbReference type="EMBL" id="CAB4679553.1"/>
    </source>
</evidence>
<feature type="transmembrane region" description="Helical" evidence="5">
    <location>
        <begin position="359"/>
        <end position="378"/>
    </location>
</feature>
<dbReference type="InterPro" id="IPR020846">
    <property type="entry name" value="MFS_dom"/>
</dbReference>
<gene>
    <name evidence="7" type="ORF">UFOPK2359_00601</name>
    <name evidence="8" type="ORF">UFOPK3167_00510</name>
</gene>
<feature type="domain" description="Major facilitator superfamily (MFS) profile" evidence="6">
    <location>
        <begin position="9"/>
        <end position="385"/>
    </location>
</feature>
<dbReference type="EMBL" id="CAEZXG010000028">
    <property type="protein sequence ID" value="CAB4679553.1"/>
    <property type="molecule type" value="Genomic_DNA"/>
</dbReference>
<feature type="transmembrane region" description="Helical" evidence="5">
    <location>
        <begin position="33"/>
        <end position="57"/>
    </location>
</feature>
<dbReference type="Pfam" id="PF07690">
    <property type="entry name" value="MFS_1"/>
    <property type="match status" value="2"/>
</dbReference>
<keyword evidence="3 5" id="KW-1133">Transmembrane helix</keyword>
<sequence>MMKTWLTRNLILLTLVSLAQDAASELLYPLLPILLTGVIGAAPLALGLIEGCAEAAAGFTKLISGKSSDRLGRKPFVISGYSLAGVGKALVVVATGWPLVLLGRVTDRIGKGMRGAPRDALISDSVDKANLGKAFGFHRTGDNIGAVIGPGIALIGLAMLNGDVRAVAKWALIPAIISGLLTLLVKEEFVKKPKVTVEKTKHPQLPATLKRAIAILVLIQLTNIPDVLLLLRLHDIGFSTNGVVLSYMLFSGVTVVAAFPGGYIADKLSPRVVYAVGLLAFAIAYATLGLTNNHAIALIALALYGLFPALTDGVGKAWIAGLSQDNHRGRAQGVYQASMNFAVLGAGIWGGAMWSKGDIQWPLIVAAGGALIGALTLATSHLRPVRS</sequence>
<protein>
    <submittedName>
        <fullName evidence="7">Unannotated protein</fullName>
    </submittedName>
</protein>
<dbReference type="PANTHER" id="PTHR23518:SF2">
    <property type="entry name" value="MAJOR FACILITATOR SUPERFAMILY TRANSPORTER"/>
    <property type="match status" value="1"/>
</dbReference>
<dbReference type="InterPro" id="IPR005829">
    <property type="entry name" value="Sugar_transporter_CS"/>
</dbReference>
<evidence type="ECO:0000256" key="5">
    <source>
        <dbReference type="SAM" id="Phobius"/>
    </source>
</evidence>
<reference evidence="7" key="1">
    <citation type="submission" date="2020-05" db="EMBL/GenBank/DDBJ databases">
        <authorList>
            <person name="Chiriac C."/>
            <person name="Salcher M."/>
            <person name="Ghai R."/>
            <person name="Kavagutti S V."/>
        </authorList>
    </citation>
    <scope>NUCLEOTIDE SEQUENCE</scope>
</reference>
<feature type="transmembrane region" description="Helical" evidence="5">
    <location>
        <begin position="272"/>
        <end position="290"/>
    </location>
</feature>
<organism evidence="7">
    <name type="scientific">freshwater metagenome</name>
    <dbReference type="NCBI Taxonomy" id="449393"/>
    <lineage>
        <taxon>unclassified sequences</taxon>
        <taxon>metagenomes</taxon>
        <taxon>ecological metagenomes</taxon>
    </lineage>
</organism>
<dbReference type="SUPFAM" id="SSF103473">
    <property type="entry name" value="MFS general substrate transporter"/>
    <property type="match status" value="1"/>
</dbReference>
<dbReference type="GO" id="GO:0016020">
    <property type="term" value="C:membrane"/>
    <property type="evidence" value="ECO:0007669"/>
    <property type="project" value="UniProtKB-SubCell"/>
</dbReference>
<feature type="transmembrane region" description="Helical" evidence="5">
    <location>
        <begin position="243"/>
        <end position="265"/>
    </location>
</feature>
<keyword evidence="4 5" id="KW-0472">Membrane</keyword>